<feature type="transmembrane region" description="Helical" evidence="8">
    <location>
        <begin position="339"/>
        <end position="359"/>
    </location>
</feature>
<accession>D5V5R2</accession>
<sequence precursor="true">MKQNIKYNLPKGFVFILAMLGSITPLAIDVYLPAFKNIANYFYTSIDEVEITLSVYLLGFSLGQLIGGPLSDRYGRKIFIFTGLCIYITFSLLISQASSIHELWTFRFFQAIGGGFAVVNTNAIIRDIYHGKESARVFSIISMIMMVAPMIAPIIGTTILSFYSWKYIFIFLAIYTFCIIYFITKLPETSPKTKNKNIFKSYGRIFLNKKAILLILAGGFGFSGMFVYITKSSFIYMDYFGVDAKYFTFLFGLNVFTLIIFSRLNMHFLKKYATFTLLRFGVSLQLLSAIGLYTFNEHNTIISVAIFIMIYVGALGFIFANAIALVLEDFGDISATTNSLYGVIGFIIASFVGFLASYFHDDTLSPIFILMATTSTLSFLILLYIKKFKV</sequence>
<feature type="transmembrane region" description="Helical" evidence="8">
    <location>
        <begin position="104"/>
        <end position="125"/>
    </location>
</feature>
<dbReference type="AlphaFoldDB" id="D5V5R2"/>
<feature type="transmembrane region" description="Helical" evidence="8">
    <location>
        <begin position="205"/>
        <end position="226"/>
    </location>
</feature>
<dbReference type="NCBIfam" id="TIGR00710">
    <property type="entry name" value="efflux_Bcr_CflA"/>
    <property type="match status" value="1"/>
</dbReference>
<dbReference type="GO" id="GO:0042910">
    <property type="term" value="F:xenobiotic transmembrane transporter activity"/>
    <property type="evidence" value="ECO:0007669"/>
    <property type="project" value="InterPro"/>
</dbReference>
<feature type="transmembrane region" description="Helical" evidence="8">
    <location>
        <begin position="137"/>
        <end position="159"/>
    </location>
</feature>
<feature type="transmembrane region" description="Helical" evidence="8">
    <location>
        <begin position="78"/>
        <end position="98"/>
    </location>
</feature>
<proteinExistence type="inferred from homology"/>
<dbReference type="PROSITE" id="PS50850">
    <property type="entry name" value="MFS"/>
    <property type="match status" value="1"/>
</dbReference>
<dbReference type="PANTHER" id="PTHR42718">
    <property type="entry name" value="MAJOR FACILITATOR SUPERFAMILY MULTIDRUG TRANSPORTER MFSC"/>
    <property type="match status" value="1"/>
</dbReference>
<organism evidence="10 11">
    <name type="scientific">Arcobacter nitrofigilis (strain ATCC 33309 / DSM 7299 / CCUG 15893 / LMG 7604 / NCTC 12251 / CI)</name>
    <name type="common">Campylobacter nitrofigilis</name>
    <dbReference type="NCBI Taxonomy" id="572480"/>
    <lineage>
        <taxon>Bacteria</taxon>
        <taxon>Pseudomonadati</taxon>
        <taxon>Campylobacterota</taxon>
        <taxon>Epsilonproteobacteria</taxon>
        <taxon>Campylobacterales</taxon>
        <taxon>Arcobacteraceae</taxon>
        <taxon>Arcobacter</taxon>
    </lineage>
</organism>
<evidence type="ECO:0000256" key="4">
    <source>
        <dbReference type="ARBA" id="ARBA00022475"/>
    </source>
</evidence>
<name>D5V5R2_ARCNC</name>
<keyword evidence="7 8" id="KW-0472">Membrane</keyword>
<comment type="subcellular location">
    <subcellularLocation>
        <location evidence="1">Cell membrane</location>
        <topology evidence="1">Multi-pass membrane protein</topology>
    </subcellularLocation>
</comment>
<evidence type="ECO:0000256" key="3">
    <source>
        <dbReference type="ARBA" id="ARBA00022448"/>
    </source>
</evidence>
<dbReference type="KEGG" id="ant:Arnit_0433"/>
<evidence type="ECO:0000256" key="6">
    <source>
        <dbReference type="ARBA" id="ARBA00022989"/>
    </source>
</evidence>
<evidence type="ECO:0000256" key="8">
    <source>
        <dbReference type="SAM" id="Phobius"/>
    </source>
</evidence>
<keyword evidence="3" id="KW-0813">Transport</keyword>
<dbReference type="CDD" id="cd17320">
    <property type="entry name" value="MFS_MdfA_MDR_like"/>
    <property type="match status" value="1"/>
</dbReference>
<evidence type="ECO:0000256" key="2">
    <source>
        <dbReference type="ARBA" id="ARBA00006236"/>
    </source>
</evidence>
<dbReference type="GO" id="GO:1990961">
    <property type="term" value="P:xenobiotic detoxification by transmembrane export across the plasma membrane"/>
    <property type="evidence" value="ECO:0007669"/>
    <property type="project" value="InterPro"/>
</dbReference>
<dbReference type="SUPFAM" id="SSF103473">
    <property type="entry name" value="MFS general substrate transporter"/>
    <property type="match status" value="1"/>
</dbReference>
<feature type="transmembrane region" description="Helical" evidence="8">
    <location>
        <begin position="12"/>
        <end position="31"/>
    </location>
</feature>
<feature type="domain" description="Major facilitator superfamily (MFS) profile" evidence="9">
    <location>
        <begin position="13"/>
        <end position="390"/>
    </location>
</feature>
<dbReference type="RefSeq" id="WP_013134243.1">
    <property type="nucleotide sequence ID" value="NC_014166.1"/>
</dbReference>
<dbReference type="Proteomes" id="UP000000939">
    <property type="component" value="Chromosome"/>
</dbReference>
<evidence type="ECO:0000259" key="9">
    <source>
        <dbReference type="PROSITE" id="PS50850"/>
    </source>
</evidence>
<dbReference type="InterPro" id="IPR036259">
    <property type="entry name" value="MFS_trans_sf"/>
</dbReference>
<dbReference type="InterPro" id="IPR004812">
    <property type="entry name" value="Efflux_drug-R_Bcr/CmlA"/>
</dbReference>
<feature type="transmembrane region" description="Helical" evidence="8">
    <location>
        <begin position="365"/>
        <end position="385"/>
    </location>
</feature>
<dbReference type="eggNOG" id="COG2814">
    <property type="taxonomic scope" value="Bacteria"/>
</dbReference>
<dbReference type="PROSITE" id="PS00216">
    <property type="entry name" value="SUGAR_TRANSPORT_1"/>
    <property type="match status" value="1"/>
</dbReference>
<keyword evidence="5 8" id="KW-0812">Transmembrane</keyword>
<dbReference type="Pfam" id="PF07690">
    <property type="entry name" value="MFS_1"/>
    <property type="match status" value="1"/>
</dbReference>
<dbReference type="Gene3D" id="1.20.1720.10">
    <property type="entry name" value="Multidrug resistance protein D"/>
    <property type="match status" value="1"/>
</dbReference>
<dbReference type="InterPro" id="IPR020846">
    <property type="entry name" value="MFS_dom"/>
</dbReference>
<dbReference type="HOGENOM" id="CLU_001265_47_0_7"/>
<feature type="transmembrane region" description="Helical" evidence="8">
    <location>
        <begin position="246"/>
        <end position="264"/>
    </location>
</feature>
<evidence type="ECO:0000256" key="7">
    <source>
        <dbReference type="ARBA" id="ARBA00023136"/>
    </source>
</evidence>
<evidence type="ECO:0000256" key="5">
    <source>
        <dbReference type="ARBA" id="ARBA00022692"/>
    </source>
</evidence>
<gene>
    <name evidence="10" type="ordered locus">Arnit_0433</name>
</gene>
<dbReference type="EMBL" id="CP001999">
    <property type="protein sequence ID" value="ADG92098.1"/>
    <property type="molecule type" value="Genomic_DNA"/>
</dbReference>
<keyword evidence="4" id="KW-1003">Cell membrane</keyword>
<feature type="transmembrane region" description="Helical" evidence="8">
    <location>
        <begin position="276"/>
        <end position="295"/>
    </location>
</feature>
<evidence type="ECO:0000256" key="1">
    <source>
        <dbReference type="ARBA" id="ARBA00004651"/>
    </source>
</evidence>
<keyword evidence="11" id="KW-1185">Reference proteome</keyword>
<evidence type="ECO:0000313" key="11">
    <source>
        <dbReference type="Proteomes" id="UP000000939"/>
    </source>
</evidence>
<dbReference type="PANTHER" id="PTHR42718:SF9">
    <property type="entry name" value="MAJOR FACILITATOR SUPERFAMILY MULTIDRUG TRANSPORTER MFSC"/>
    <property type="match status" value="1"/>
</dbReference>
<feature type="transmembrane region" description="Helical" evidence="8">
    <location>
        <begin position="301"/>
        <end position="327"/>
    </location>
</feature>
<evidence type="ECO:0000313" key="10">
    <source>
        <dbReference type="EMBL" id="ADG92098.1"/>
    </source>
</evidence>
<reference evidence="10 11" key="1">
    <citation type="journal article" date="2010" name="Stand. Genomic Sci.">
        <title>Complete genome sequence of Arcobacter nitrofigilis type strain (CI).</title>
        <authorList>
            <person name="Pati A."/>
            <person name="Gronow S."/>
            <person name="Lapidus A."/>
            <person name="Copeland A."/>
            <person name="Glavina Del Rio T."/>
            <person name="Nolan M."/>
            <person name="Lucas S."/>
            <person name="Tice H."/>
            <person name="Cheng J.F."/>
            <person name="Han C."/>
            <person name="Chertkov O."/>
            <person name="Bruce D."/>
            <person name="Tapia R."/>
            <person name="Goodwin L."/>
            <person name="Pitluck S."/>
            <person name="Liolios K."/>
            <person name="Ivanova N."/>
            <person name="Mavromatis K."/>
            <person name="Chen A."/>
            <person name="Palaniappan K."/>
            <person name="Land M."/>
            <person name="Hauser L."/>
            <person name="Chang Y.J."/>
            <person name="Jeffries C.D."/>
            <person name="Detter J.C."/>
            <person name="Rohde M."/>
            <person name="Goker M."/>
            <person name="Bristow J."/>
            <person name="Eisen J.A."/>
            <person name="Markowitz V."/>
            <person name="Hugenholtz P."/>
            <person name="Klenk H.P."/>
            <person name="Kyrpides N.C."/>
        </authorList>
    </citation>
    <scope>NUCLEOTIDE SEQUENCE [LARGE SCALE GENOMIC DNA]</scope>
    <source>
        <strain evidence="11">ATCC 33309 / DSM 7299 / CCUG 15893 / LMG 7604 / NCTC 12251 / CI</strain>
    </source>
</reference>
<dbReference type="OrthoDB" id="9814303at2"/>
<dbReference type="InterPro" id="IPR005829">
    <property type="entry name" value="Sugar_transporter_CS"/>
</dbReference>
<feature type="transmembrane region" description="Helical" evidence="8">
    <location>
        <begin position="51"/>
        <end position="71"/>
    </location>
</feature>
<dbReference type="STRING" id="572480.Arnit_0433"/>
<comment type="similarity">
    <text evidence="2">Belongs to the major facilitator superfamily. Bcr/CmlA family.</text>
</comment>
<feature type="transmembrane region" description="Helical" evidence="8">
    <location>
        <begin position="165"/>
        <end position="184"/>
    </location>
</feature>
<protein>
    <submittedName>
        <fullName evidence="10">Drug resistance transporter, Bcr/CflA subfamily</fullName>
    </submittedName>
</protein>
<dbReference type="InterPro" id="IPR011701">
    <property type="entry name" value="MFS"/>
</dbReference>
<keyword evidence="6 8" id="KW-1133">Transmembrane helix</keyword>
<dbReference type="GO" id="GO:0005886">
    <property type="term" value="C:plasma membrane"/>
    <property type="evidence" value="ECO:0007669"/>
    <property type="project" value="UniProtKB-SubCell"/>
</dbReference>